<reference evidence="2" key="1">
    <citation type="submission" date="2022-11" db="UniProtKB">
        <authorList>
            <consortium name="WormBaseParasite"/>
        </authorList>
    </citation>
    <scope>IDENTIFICATION</scope>
</reference>
<name>A0A915NQH2_9BILA</name>
<keyword evidence="1" id="KW-1185">Reference proteome</keyword>
<protein>
    <submittedName>
        <fullName evidence="2">Uncharacterized protein</fullName>
    </submittedName>
</protein>
<accession>A0A915NQH2</accession>
<dbReference type="WBParaSite" id="scf7180000419491.g3825">
    <property type="protein sequence ID" value="scf7180000419491.g3825"/>
    <property type="gene ID" value="scf7180000419491.g3825"/>
</dbReference>
<evidence type="ECO:0000313" key="1">
    <source>
        <dbReference type="Proteomes" id="UP000887560"/>
    </source>
</evidence>
<dbReference type="Pfam" id="PF14707">
    <property type="entry name" value="Sulfatase_C"/>
    <property type="match status" value="1"/>
</dbReference>
<proteinExistence type="predicted"/>
<sequence>MTSPIFKNFTKDPNLEEFCPDGKPRADCQTCPESQLIRHDPPLVHDLYRDPYELYPLVDTGDKGVVARILAKVGRILVEHLDSIVDCCNPPLCKCNLLSSPANRGVGRILVEHLDSIVDVPPQLGHFSKAVNPVFLSERKLEAFHSGIVV</sequence>
<dbReference type="AlphaFoldDB" id="A0A915NQH2"/>
<dbReference type="Proteomes" id="UP000887560">
    <property type="component" value="Unplaced"/>
</dbReference>
<dbReference type="Gene3D" id="3.30.1120.10">
    <property type="match status" value="1"/>
</dbReference>
<evidence type="ECO:0000313" key="2">
    <source>
        <dbReference type="WBParaSite" id="scf7180000419491.g3825"/>
    </source>
</evidence>
<organism evidence="1 2">
    <name type="scientific">Meloidogyne floridensis</name>
    <dbReference type="NCBI Taxonomy" id="298350"/>
    <lineage>
        <taxon>Eukaryota</taxon>
        <taxon>Metazoa</taxon>
        <taxon>Ecdysozoa</taxon>
        <taxon>Nematoda</taxon>
        <taxon>Chromadorea</taxon>
        <taxon>Rhabditida</taxon>
        <taxon>Tylenchina</taxon>
        <taxon>Tylenchomorpha</taxon>
        <taxon>Tylenchoidea</taxon>
        <taxon>Meloidogynidae</taxon>
        <taxon>Meloidogyninae</taxon>
        <taxon>Meloidogyne</taxon>
    </lineage>
</organism>